<dbReference type="OrthoDB" id="3070163at2759"/>
<evidence type="ECO:0000313" key="2">
    <source>
        <dbReference type="Proteomes" id="UP000054166"/>
    </source>
</evidence>
<sequence length="227" mass="25399">VLLSTSDVDGLPEFARAAWSTSFLPTLYDSLACASKPWDLPGDGSDMVKFIQEILDSVYPGTGYRVKLNDRIFSMARDRINEKRTYFGRQSIKIVTAFFATEPYANKPKVIAKYAKWATRKDGPGVWRVPTPIDCVVPSELPDYIAPKDLFESQFVIELLAPFLKWCKGSRVDHGQPNGAVAMAATGIERAFSMFEKTGKRTDVGQFLFERVGTVVDDYVTNSQKFS</sequence>
<name>A0A0C3F2V0_PILCF</name>
<feature type="non-terminal residue" evidence="1">
    <location>
        <position position="1"/>
    </location>
</feature>
<accession>A0A0C3F2V0</accession>
<reference evidence="1 2" key="1">
    <citation type="submission" date="2014-04" db="EMBL/GenBank/DDBJ databases">
        <authorList>
            <consortium name="DOE Joint Genome Institute"/>
            <person name="Kuo A."/>
            <person name="Tarkka M."/>
            <person name="Buscot F."/>
            <person name="Kohler A."/>
            <person name="Nagy L.G."/>
            <person name="Floudas D."/>
            <person name="Copeland A."/>
            <person name="Barry K.W."/>
            <person name="Cichocki N."/>
            <person name="Veneault-Fourrey C."/>
            <person name="LaButti K."/>
            <person name="Lindquist E.A."/>
            <person name="Lipzen A."/>
            <person name="Lundell T."/>
            <person name="Morin E."/>
            <person name="Murat C."/>
            <person name="Sun H."/>
            <person name="Tunlid A."/>
            <person name="Henrissat B."/>
            <person name="Grigoriev I.V."/>
            <person name="Hibbett D.S."/>
            <person name="Martin F."/>
            <person name="Nordberg H.P."/>
            <person name="Cantor M.N."/>
            <person name="Hua S.X."/>
        </authorList>
    </citation>
    <scope>NUCLEOTIDE SEQUENCE [LARGE SCALE GENOMIC DNA]</scope>
    <source>
        <strain evidence="1 2">F 1598</strain>
    </source>
</reference>
<feature type="non-terminal residue" evidence="1">
    <location>
        <position position="227"/>
    </location>
</feature>
<dbReference type="Proteomes" id="UP000054166">
    <property type="component" value="Unassembled WGS sequence"/>
</dbReference>
<gene>
    <name evidence="1" type="ORF">PILCRDRAFT_34501</name>
</gene>
<organism evidence="1 2">
    <name type="scientific">Piloderma croceum (strain F 1598)</name>
    <dbReference type="NCBI Taxonomy" id="765440"/>
    <lineage>
        <taxon>Eukaryota</taxon>
        <taxon>Fungi</taxon>
        <taxon>Dikarya</taxon>
        <taxon>Basidiomycota</taxon>
        <taxon>Agaricomycotina</taxon>
        <taxon>Agaricomycetes</taxon>
        <taxon>Agaricomycetidae</taxon>
        <taxon>Atheliales</taxon>
        <taxon>Atheliaceae</taxon>
        <taxon>Piloderma</taxon>
    </lineage>
</organism>
<dbReference type="AlphaFoldDB" id="A0A0C3F2V0"/>
<evidence type="ECO:0000313" key="1">
    <source>
        <dbReference type="EMBL" id="KIM74236.1"/>
    </source>
</evidence>
<keyword evidence="2" id="KW-1185">Reference proteome</keyword>
<dbReference type="HOGENOM" id="CLU_1222211_0_0_1"/>
<dbReference type="InParanoid" id="A0A0C3F2V0"/>
<reference evidence="2" key="2">
    <citation type="submission" date="2015-01" db="EMBL/GenBank/DDBJ databases">
        <title>Evolutionary Origins and Diversification of the Mycorrhizal Mutualists.</title>
        <authorList>
            <consortium name="DOE Joint Genome Institute"/>
            <consortium name="Mycorrhizal Genomics Consortium"/>
            <person name="Kohler A."/>
            <person name="Kuo A."/>
            <person name="Nagy L.G."/>
            <person name="Floudas D."/>
            <person name="Copeland A."/>
            <person name="Barry K.W."/>
            <person name="Cichocki N."/>
            <person name="Veneault-Fourrey C."/>
            <person name="LaButti K."/>
            <person name="Lindquist E.A."/>
            <person name="Lipzen A."/>
            <person name="Lundell T."/>
            <person name="Morin E."/>
            <person name="Murat C."/>
            <person name="Riley R."/>
            <person name="Ohm R."/>
            <person name="Sun H."/>
            <person name="Tunlid A."/>
            <person name="Henrissat B."/>
            <person name="Grigoriev I.V."/>
            <person name="Hibbett D.S."/>
            <person name="Martin F."/>
        </authorList>
    </citation>
    <scope>NUCLEOTIDE SEQUENCE [LARGE SCALE GENOMIC DNA]</scope>
    <source>
        <strain evidence="2">F 1598</strain>
    </source>
</reference>
<protein>
    <submittedName>
        <fullName evidence="1">Uncharacterized protein</fullName>
    </submittedName>
</protein>
<dbReference type="EMBL" id="KN833064">
    <property type="protein sequence ID" value="KIM74236.1"/>
    <property type="molecule type" value="Genomic_DNA"/>
</dbReference>
<proteinExistence type="predicted"/>